<feature type="chain" id="PRO_5034922290" description="Mediator of RNA polymerase II transcription subunit 13" evidence="12">
    <location>
        <begin position="18"/>
        <end position="2085"/>
    </location>
</feature>
<dbReference type="Proteomes" id="UP000559256">
    <property type="component" value="Unassembled WGS sequence"/>
</dbReference>
<evidence type="ECO:0000256" key="12">
    <source>
        <dbReference type="SAM" id="SignalP"/>
    </source>
</evidence>
<comment type="caution">
    <text evidence="15">The sequence shown here is derived from an EMBL/GenBank/DDBJ whole genome shotgun (WGS) entry which is preliminary data.</text>
</comment>
<evidence type="ECO:0000313" key="15">
    <source>
        <dbReference type="EMBL" id="KAF5369955.1"/>
    </source>
</evidence>
<evidence type="ECO:0000256" key="10">
    <source>
        <dbReference type="RuleBase" id="RU364134"/>
    </source>
</evidence>
<feature type="region of interest" description="Disordered" evidence="11">
    <location>
        <begin position="826"/>
        <end position="900"/>
    </location>
</feature>
<dbReference type="EMBL" id="JAACJM010000012">
    <property type="protein sequence ID" value="KAF5369955.1"/>
    <property type="molecule type" value="Genomic_DNA"/>
</dbReference>
<feature type="region of interest" description="Disordered" evidence="11">
    <location>
        <begin position="1105"/>
        <end position="1164"/>
    </location>
</feature>
<evidence type="ECO:0000256" key="4">
    <source>
        <dbReference type="ARBA" id="ARBA00022491"/>
    </source>
</evidence>
<keyword evidence="4 10" id="KW-0678">Repressor</keyword>
<feature type="domain" description="Mediator complex subunit Med13 C-terminal" evidence="13">
    <location>
        <begin position="1717"/>
        <end position="2065"/>
    </location>
</feature>
<feature type="region of interest" description="Disordered" evidence="11">
    <location>
        <begin position="628"/>
        <end position="662"/>
    </location>
</feature>
<evidence type="ECO:0000256" key="2">
    <source>
        <dbReference type="ARBA" id="ARBA00009354"/>
    </source>
</evidence>
<feature type="compositionally biased region" description="Low complexity" evidence="11">
    <location>
        <begin position="543"/>
        <end position="558"/>
    </location>
</feature>
<feature type="region of interest" description="Disordered" evidence="11">
    <location>
        <begin position="533"/>
        <end position="596"/>
    </location>
</feature>
<protein>
    <recommendedName>
        <fullName evidence="3 10">Mediator of RNA polymerase II transcription subunit 13</fullName>
    </recommendedName>
    <alternativeName>
        <fullName evidence="9 10">Mediator complex subunit 13</fullName>
    </alternativeName>
</protein>
<comment type="function">
    <text evidence="10">Component of the SRB8-11 complex. The SRB8-11 complex is a regulatory module of the Mediator complex which is itself involved in regulation of basal and activated RNA polymerase II-dependent transcription. The SRB8-11 complex may be involved in the transcriptional repression of a subset of genes regulated by Mediator. It may inhibit the association of the Mediator complex with RNA polymerase II to form the holoenzyme complex.</text>
</comment>
<dbReference type="PANTHER" id="PTHR48249:SF3">
    <property type="entry name" value="MEDIATOR OF RNA POLYMERASE II TRANSCRIPTION SUBUNIT 13"/>
    <property type="match status" value="1"/>
</dbReference>
<keyword evidence="8 10" id="KW-0539">Nucleus</keyword>
<dbReference type="InterPro" id="IPR009401">
    <property type="entry name" value="Med13_C"/>
</dbReference>
<name>A0A8H5GS77_9AGAR</name>
<reference evidence="15 16" key="1">
    <citation type="journal article" date="2020" name="ISME J.">
        <title>Uncovering the hidden diversity of litter-decomposition mechanisms in mushroom-forming fungi.</title>
        <authorList>
            <person name="Floudas D."/>
            <person name="Bentzer J."/>
            <person name="Ahren D."/>
            <person name="Johansson T."/>
            <person name="Persson P."/>
            <person name="Tunlid A."/>
        </authorList>
    </citation>
    <scope>NUCLEOTIDE SEQUENCE [LARGE SCALE GENOMIC DNA]</scope>
    <source>
        <strain evidence="15 16">CBS 291.85</strain>
    </source>
</reference>
<feature type="compositionally biased region" description="Low complexity" evidence="11">
    <location>
        <begin position="1021"/>
        <end position="1034"/>
    </location>
</feature>
<evidence type="ECO:0000313" key="16">
    <source>
        <dbReference type="Proteomes" id="UP000559256"/>
    </source>
</evidence>
<sequence>MSLSSAILASEVLLADAILCLVYNPTEQTRRIIQSTNGDKPLRDSWLYSTSEDDTLFVFRIGVPLQEESEQLDLDVPPTEKRAFSPRDIYHSTESWLKLLWNQFLSAVASRVVDDIVLSAPSSSSSSSSSTAVYRMRGSGFVMGHRTVSNEWTVGWEYRAKSRPLVHTHLQLLLSTSSSQLSFIIHPMLTLTPYLLLTDAPSPPNSGDPLTLLPFGTPAYFLHTYTASTSAVTAQFRDAFKGLGIAVGDWEAGFNPITQDRRTGKGKGKADTSYVIAYIPIRSRTHGQSQSDGSDTPEQHEKGLTIIYPSRLCMVFVSPQIAADAGRVPLPQCNFPALPAPLQPSPLVPPMYPPCSNIAGASNMSNAGTNALTAGASTPTAMATPFSPGTPSVPRSATGPGPGPLRVSTPVGTMTMGPQTSSTPVSGRDANKFDVEFGLASPWTPHTSQTQQTLKAFRNMVLRRSLSGPAISKMNNLTSSATPQAQGPEQSSSSQPSTPSPVGIATAGIGADARTLHHVARQVSDYVDAVARERDKERERMRQQQQQSQSGTPTSSGTVRGGVHQPSASASTSLRSAPAVMAPIPGVPTSSSSSMPFPMGILPTGPPGHMPPSMPSGQIGGLTQQQLQNFYPSPPQTNPPSVNSSGSTGMKDGPTGHIPPPLVLKNESLATMVTSNPPSTPAPLSAGVRSNTGEGPGSEYQQQHQGHEMMVIEQEVVDVKMDIDGTPDEGVKQEDKDKPIMPPPASNPSFNGLNESGVFGGLPGMGMGMDMDNMMGMGGFGMMGMNGLGEMDMGMDMNMNMNMNMNMDMGMGIGWGDWSFDSNNNNTTTTTNTNTSNAAVTAFPTPSSSTPLMQNKSVPLPSSNSAPSSLTHQPRKPSAAYSQSTQTHHPHPSHPTHTIVPDFEADFTEDDFDFFDKPSTSGGLDFGVGVVDDHSHLGALAGSASAGSGPGPPGISPGKPQSQSYSHTSPAGFGTPSFHSTPFNAFHAPGSSPPNHSHPTHMQTLGHPTPISTMPSPWPLGSAPTPGAAGATPSVQGGGVGGFMTPGQTPMMMIEEASNVNVNVEVDLDVRIDNAQREQMDSDVGMNITRGGKFSPIIFGRSHHEADGKYRDRTGKFSDRRVRKRSALPSPSPSAGSDDEGDDARIRGDGRSKDKHSWTSVKNTRTVMDVRKPIPVRINSRTLAGWQNKYNRATDPRFGVVERLKSRKRHALEPAKPAYFPGRKVSTDASPALGWPPLTPAYFPGRKVSTDASPALGRPPSTPTSIISDSDVDQDDDAGKDDSDSSSSDNEEEDVDDANTTMTDETPLSRPTTPPPSYLPLGPSLLQTGFKYAKLLPLSVPLRGGNDVPVGSSTAQNTTANTGGMGLTPPVSVPTPVSPAAAVDDETEKLRSFEAAAEMVAREVVDNCVWADAWRCSDFGSPGGNINMDDEGGGRVSSRASSGGIWSHIQAQKIWPADVLVVKHLLNGVRGLEGPLTLGHVFEEDMSSVPPPVVSPPKSDSRAMYPLDPPMITIGKGDVVIQVAPTALRFWEKLGLGPREGRKDVTAFVLFEDDGEWRQQQVEVWLSNLAALYRGKNLGDITPGRSSFCQKDGIVPLRFDPSFYKNLVNFVASLPTPQSSLVFFLITPLNEMNLSSSLLQRVLCSVKQALETYTEAQIVFQFIPETLILGSTDVSSPQDDGTPLLCCSIYNRILHPVDRSMSRRFFENGERIRKYFQAPAYTLARVPSENKVTYSCRPNASLDVLDRHLLLHVGYQIYGKWLFAACVDQRGEAHDVGIWSIDDVIKERDDCKSNEEPLVSKVWDFAMRFAEKANVEWRVAFAKLGTMRQAELDGDYSHFNPLKSALTETFVAWSSHLSKTLHTLRTGLHVSILCVEPSTPWIFLPESPKPISSSQSLGRASSSLKPHSSSVVRSVSSSSSKSSSRNQIFVDMSTTMYALFEKTTLPLSAPPTLEAFGLEHTVVTDHDSRSQSDSLPLLPLHTSMLIRTSSTTISFSSLTSPAMLHIHLLYAIKSPECSYAISDTSNRQLHRDITYSYHGLTILSVERWHLNSGKNSMLPFHLAAVEAMKNAIHGENTALDVVNTA</sequence>
<evidence type="ECO:0000256" key="11">
    <source>
        <dbReference type="SAM" id="MobiDB-lite"/>
    </source>
</evidence>
<dbReference type="GO" id="GO:0003713">
    <property type="term" value="F:transcription coactivator activity"/>
    <property type="evidence" value="ECO:0007669"/>
    <property type="project" value="TreeGrafter"/>
</dbReference>
<feature type="compositionally biased region" description="Polar residues" evidence="11">
    <location>
        <begin position="993"/>
        <end position="1003"/>
    </location>
</feature>
<feature type="compositionally biased region" description="Low complexity" evidence="11">
    <location>
        <begin position="1127"/>
        <end position="1136"/>
    </location>
</feature>
<evidence type="ECO:0000256" key="6">
    <source>
        <dbReference type="ARBA" id="ARBA00023159"/>
    </source>
</evidence>
<evidence type="ECO:0000256" key="7">
    <source>
        <dbReference type="ARBA" id="ARBA00023163"/>
    </source>
</evidence>
<feature type="compositionally biased region" description="Polar residues" evidence="11">
    <location>
        <begin position="639"/>
        <end position="648"/>
    </location>
</feature>
<dbReference type="InterPro" id="IPR051139">
    <property type="entry name" value="Mediator_complx_sub13"/>
</dbReference>
<keyword evidence="16" id="KW-1185">Reference proteome</keyword>
<evidence type="ECO:0000256" key="3">
    <source>
        <dbReference type="ARBA" id="ARBA00019618"/>
    </source>
</evidence>
<dbReference type="OrthoDB" id="103819at2759"/>
<feature type="compositionally biased region" description="Polar residues" evidence="11">
    <location>
        <begin position="410"/>
        <end position="425"/>
    </location>
</feature>
<keyword evidence="7 10" id="KW-0804">Transcription</keyword>
<dbReference type="Pfam" id="PF11597">
    <property type="entry name" value="Med13_N"/>
    <property type="match status" value="1"/>
</dbReference>
<feature type="compositionally biased region" description="Low complexity" evidence="11">
    <location>
        <begin position="857"/>
        <end position="869"/>
    </location>
</feature>
<keyword evidence="6 10" id="KW-0010">Activator</keyword>
<comment type="similarity">
    <text evidence="2 10">Belongs to the Mediator complex subunit 13 family.</text>
</comment>
<feature type="region of interest" description="Disordered" evidence="11">
    <location>
        <begin position="674"/>
        <end position="701"/>
    </location>
</feature>
<feature type="region of interest" description="Disordered" evidence="11">
    <location>
        <begin position="471"/>
        <end position="506"/>
    </location>
</feature>
<evidence type="ECO:0000259" key="13">
    <source>
        <dbReference type="Pfam" id="PF06333"/>
    </source>
</evidence>
<evidence type="ECO:0000256" key="9">
    <source>
        <dbReference type="ARBA" id="ARBA00032008"/>
    </source>
</evidence>
<feature type="compositionally biased region" description="Basic and acidic residues" evidence="11">
    <location>
        <begin position="728"/>
        <end position="739"/>
    </location>
</feature>
<organism evidence="15 16">
    <name type="scientific">Tetrapyrgos nigripes</name>
    <dbReference type="NCBI Taxonomy" id="182062"/>
    <lineage>
        <taxon>Eukaryota</taxon>
        <taxon>Fungi</taxon>
        <taxon>Dikarya</taxon>
        <taxon>Basidiomycota</taxon>
        <taxon>Agaricomycotina</taxon>
        <taxon>Agaricomycetes</taxon>
        <taxon>Agaricomycetidae</taxon>
        <taxon>Agaricales</taxon>
        <taxon>Marasmiineae</taxon>
        <taxon>Marasmiaceae</taxon>
        <taxon>Tetrapyrgos</taxon>
    </lineage>
</organism>
<feature type="compositionally biased region" description="Low complexity" evidence="11">
    <location>
        <begin position="826"/>
        <end position="837"/>
    </location>
</feature>
<proteinExistence type="inferred from homology"/>
<feature type="compositionally biased region" description="Basic and acidic residues" evidence="11">
    <location>
        <begin position="1105"/>
        <end position="1120"/>
    </location>
</feature>
<feature type="compositionally biased region" description="Basic and acidic residues" evidence="11">
    <location>
        <begin position="1143"/>
        <end position="1157"/>
    </location>
</feature>
<feature type="region of interest" description="Disordered" evidence="11">
    <location>
        <begin position="941"/>
        <end position="1040"/>
    </location>
</feature>
<dbReference type="GO" id="GO:0016592">
    <property type="term" value="C:mediator complex"/>
    <property type="evidence" value="ECO:0007669"/>
    <property type="project" value="InterPro"/>
</dbReference>
<dbReference type="InterPro" id="IPR021643">
    <property type="entry name" value="Mediator_Med13_N"/>
</dbReference>
<evidence type="ECO:0000256" key="1">
    <source>
        <dbReference type="ARBA" id="ARBA00004123"/>
    </source>
</evidence>
<evidence type="ECO:0000256" key="5">
    <source>
        <dbReference type="ARBA" id="ARBA00023015"/>
    </source>
</evidence>
<feature type="compositionally biased region" description="Basic and acidic residues" evidence="11">
    <location>
        <begin position="533"/>
        <end position="542"/>
    </location>
</feature>
<keyword evidence="5 10" id="KW-0805">Transcription regulation</keyword>
<dbReference type="Pfam" id="PF06333">
    <property type="entry name" value="Med13_C"/>
    <property type="match status" value="1"/>
</dbReference>
<dbReference type="GO" id="GO:0045944">
    <property type="term" value="P:positive regulation of transcription by RNA polymerase II"/>
    <property type="evidence" value="ECO:0007669"/>
    <property type="project" value="TreeGrafter"/>
</dbReference>
<keyword evidence="12" id="KW-0732">Signal</keyword>
<feature type="compositionally biased region" description="Polar residues" evidence="11">
    <location>
        <begin position="688"/>
        <end position="701"/>
    </location>
</feature>
<feature type="compositionally biased region" description="Polar residues" evidence="11">
    <location>
        <begin position="844"/>
        <end position="856"/>
    </location>
</feature>
<feature type="compositionally biased region" description="Polar residues" evidence="11">
    <location>
        <begin position="959"/>
        <end position="969"/>
    </location>
</feature>
<feature type="domain" description="Mediator complex subunit Med13 N-terminal" evidence="14">
    <location>
        <begin position="48"/>
        <end position="316"/>
    </location>
</feature>
<feature type="region of interest" description="Disordered" evidence="11">
    <location>
        <begin position="728"/>
        <end position="753"/>
    </location>
</feature>
<comment type="subcellular location">
    <subcellularLocation>
        <location evidence="1 10">Nucleus</location>
    </subcellularLocation>
</comment>
<feature type="compositionally biased region" description="Low complexity" evidence="11">
    <location>
        <begin position="483"/>
        <end position="501"/>
    </location>
</feature>
<evidence type="ECO:0000259" key="14">
    <source>
        <dbReference type="Pfam" id="PF11597"/>
    </source>
</evidence>
<feature type="region of interest" description="Disordered" evidence="11">
    <location>
        <begin position="409"/>
        <end position="430"/>
    </location>
</feature>
<feature type="signal peptide" evidence="12">
    <location>
        <begin position="1"/>
        <end position="17"/>
    </location>
</feature>
<dbReference type="PANTHER" id="PTHR48249">
    <property type="entry name" value="MEDIATOR OF RNA POLYMERASE II TRANSCRIPTION SUBUNIT 13"/>
    <property type="match status" value="1"/>
</dbReference>
<feature type="region of interest" description="Disordered" evidence="11">
    <location>
        <begin position="1221"/>
        <end position="1322"/>
    </location>
</feature>
<feature type="compositionally biased region" description="Acidic residues" evidence="11">
    <location>
        <begin position="1270"/>
        <end position="1279"/>
    </location>
</feature>
<evidence type="ECO:0000256" key="8">
    <source>
        <dbReference type="ARBA" id="ARBA00023242"/>
    </source>
</evidence>
<comment type="subunit">
    <text evidence="10">Component of the SRB8-11 complex, which itself associates with the Mediator complex.</text>
</comment>
<accession>A0A8H5GS77</accession>
<feature type="compositionally biased region" description="Polar residues" evidence="11">
    <location>
        <begin position="473"/>
        <end position="482"/>
    </location>
</feature>
<gene>
    <name evidence="15" type="ORF">D9758_001410</name>
</gene>
<feature type="compositionally biased region" description="Polar residues" evidence="11">
    <location>
        <begin position="566"/>
        <end position="575"/>
    </location>
</feature>